<dbReference type="AlphaFoldDB" id="B8CR40"/>
<reference evidence="6 7" key="1">
    <citation type="journal article" date="2008" name="PLoS ONE">
        <title>Environmental adaptation: genomic analysis of the piezotolerant and psychrotolerant deep-sea iron reducing bacterium Shewanella piezotolerans WP3.</title>
        <authorList>
            <person name="Wang F."/>
            <person name="Wang J."/>
            <person name="Jian H."/>
            <person name="Zhang B."/>
            <person name="Li S."/>
            <person name="Wang F."/>
            <person name="Zeng X."/>
            <person name="Gao L."/>
            <person name="Bartlett D.H."/>
            <person name="Yu J."/>
            <person name="Hu S."/>
            <person name="Xiao X."/>
        </authorList>
    </citation>
    <scope>NUCLEOTIDE SEQUENCE [LARGE SCALE GENOMIC DNA]</scope>
    <source>
        <strain evidence="7">WP3 / JCM 13877</strain>
    </source>
</reference>
<dbReference type="GO" id="GO:0000160">
    <property type="term" value="P:phosphorelay signal transduction system"/>
    <property type="evidence" value="ECO:0007669"/>
    <property type="project" value="InterPro"/>
</dbReference>
<sequence>MHKQSYRIDNWFFVPHENRLVLDEQEILIDNRLSNLLLFLCDNPRTTLSRDEIIDHVWKGSILTDQVITQAIFELRKILKTNNQHLQGYIITVPKRGYKLDTDVEVVNEVKTAPTVLNAAHKIVESNAEQKSNFAAKEATKHKKATENEEPTTAVESAKSVRFSSSLAIVGALIAVAVLVVFFNRADIGKQPSVEHVVYADLEPRVIEASIDNSLANASLQNGVIFKVIEYLKYNVNYRVSFNPKDHLIAAKKLSFIVTRENGIDYVNIEYFNKISNYQHLDRKYPISEKHLKHSIKLMIDDVLDAFNIDIAKSEIDLVLRDMPEEPAALALSLEAIGTLHSYDKQFDAIDLLAKALEIDPTSHYLLSMNYIYNMTIAYLGKSNLSIDSINSLNSDFEQILPQISESPESFKVYEAMALHALSKDLPIEAVQHLNQIPHTHNTIMTYILRAKLAESFGNPASAEEFYYQALHESGTPRVLDFAESLLFYSDLSKMRLKLLSQLESVVEDQNK</sequence>
<gene>
    <name evidence="6" type="ordered locus">swp_2993</name>
</gene>
<keyword evidence="4" id="KW-1133">Transmembrane helix</keyword>
<proteinExistence type="predicted"/>
<feature type="transmembrane region" description="Helical" evidence="4">
    <location>
        <begin position="166"/>
        <end position="183"/>
    </location>
</feature>
<organism evidence="6 7">
    <name type="scientific">Shewanella piezotolerans (strain WP3 / JCM 13877)</name>
    <dbReference type="NCBI Taxonomy" id="225849"/>
    <lineage>
        <taxon>Bacteria</taxon>
        <taxon>Pseudomonadati</taxon>
        <taxon>Pseudomonadota</taxon>
        <taxon>Gammaproteobacteria</taxon>
        <taxon>Alteromonadales</taxon>
        <taxon>Shewanellaceae</taxon>
        <taxon>Shewanella</taxon>
    </lineage>
</organism>
<dbReference type="PROSITE" id="PS51755">
    <property type="entry name" value="OMPR_PHOB"/>
    <property type="match status" value="1"/>
</dbReference>
<feature type="DNA-binding region" description="OmpR/PhoB-type" evidence="2">
    <location>
        <begin position="3"/>
        <end position="102"/>
    </location>
</feature>
<dbReference type="EMBL" id="CP000472">
    <property type="protein sequence ID" value="ACJ29712.1"/>
    <property type="molecule type" value="Genomic_DNA"/>
</dbReference>
<evidence type="ECO:0000313" key="6">
    <source>
        <dbReference type="EMBL" id="ACJ29712.1"/>
    </source>
</evidence>
<dbReference type="eggNOG" id="COG3710">
    <property type="taxonomic scope" value="Bacteria"/>
</dbReference>
<feature type="region of interest" description="Disordered" evidence="3">
    <location>
        <begin position="134"/>
        <end position="153"/>
    </location>
</feature>
<evidence type="ECO:0000256" key="1">
    <source>
        <dbReference type="ARBA" id="ARBA00023125"/>
    </source>
</evidence>
<dbReference type="SMART" id="SM00862">
    <property type="entry name" value="Trans_reg_C"/>
    <property type="match status" value="1"/>
</dbReference>
<dbReference type="Proteomes" id="UP000000753">
    <property type="component" value="Chromosome"/>
</dbReference>
<evidence type="ECO:0000259" key="5">
    <source>
        <dbReference type="PROSITE" id="PS51755"/>
    </source>
</evidence>
<dbReference type="OrthoDB" id="6311790at2"/>
<dbReference type="KEGG" id="swp:swp_2993"/>
<dbReference type="InterPro" id="IPR001867">
    <property type="entry name" value="OmpR/PhoB-type_DNA-bd"/>
</dbReference>
<keyword evidence="4" id="KW-0812">Transmembrane</keyword>
<accession>B8CR40</accession>
<dbReference type="HOGENOM" id="CLU_040424_0_0_6"/>
<dbReference type="InterPro" id="IPR011990">
    <property type="entry name" value="TPR-like_helical_dom_sf"/>
</dbReference>
<protein>
    <submittedName>
        <fullName evidence="6">Transcriptional activator CadC</fullName>
    </submittedName>
</protein>
<dbReference type="GO" id="GO:0006355">
    <property type="term" value="P:regulation of DNA-templated transcription"/>
    <property type="evidence" value="ECO:0007669"/>
    <property type="project" value="InterPro"/>
</dbReference>
<dbReference type="GO" id="GO:0003677">
    <property type="term" value="F:DNA binding"/>
    <property type="evidence" value="ECO:0007669"/>
    <property type="project" value="UniProtKB-UniRule"/>
</dbReference>
<dbReference type="CDD" id="cd00383">
    <property type="entry name" value="trans_reg_C"/>
    <property type="match status" value="1"/>
</dbReference>
<evidence type="ECO:0000256" key="3">
    <source>
        <dbReference type="SAM" id="MobiDB-lite"/>
    </source>
</evidence>
<dbReference type="InterPro" id="IPR036388">
    <property type="entry name" value="WH-like_DNA-bd_sf"/>
</dbReference>
<dbReference type="Pfam" id="PF00486">
    <property type="entry name" value="Trans_reg_C"/>
    <property type="match status" value="1"/>
</dbReference>
<keyword evidence="4" id="KW-0472">Membrane</keyword>
<dbReference type="RefSeq" id="WP_020913066.1">
    <property type="nucleotide sequence ID" value="NC_011566.1"/>
</dbReference>
<evidence type="ECO:0000313" key="7">
    <source>
        <dbReference type="Proteomes" id="UP000000753"/>
    </source>
</evidence>
<keyword evidence="7" id="KW-1185">Reference proteome</keyword>
<feature type="domain" description="OmpR/PhoB-type" evidence="5">
    <location>
        <begin position="3"/>
        <end position="102"/>
    </location>
</feature>
<dbReference type="Gene3D" id="1.25.40.10">
    <property type="entry name" value="Tetratricopeptide repeat domain"/>
    <property type="match status" value="1"/>
</dbReference>
<dbReference type="Gene3D" id="1.10.10.10">
    <property type="entry name" value="Winged helix-like DNA-binding domain superfamily/Winged helix DNA-binding domain"/>
    <property type="match status" value="1"/>
</dbReference>
<evidence type="ECO:0000256" key="4">
    <source>
        <dbReference type="SAM" id="Phobius"/>
    </source>
</evidence>
<name>B8CR40_SHEPW</name>
<dbReference type="STRING" id="225849.swp_2993"/>
<keyword evidence="1 2" id="KW-0238">DNA-binding</keyword>
<dbReference type="SUPFAM" id="SSF46894">
    <property type="entry name" value="C-terminal effector domain of the bipartite response regulators"/>
    <property type="match status" value="1"/>
</dbReference>
<evidence type="ECO:0000256" key="2">
    <source>
        <dbReference type="PROSITE-ProRule" id="PRU01091"/>
    </source>
</evidence>
<dbReference type="InterPro" id="IPR016032">
    <property type="entry name" value="Sig_transdc_resp-reg_C-effctor"/>
</dbReference>